<evidence type="ECO:0000313" key="1">
    <source>
        <dbReference type="EMBL" id="MBB5366458.1"/>
    </source>
</evidence>
<dbReference type="AlphaFoldDB" id="A0A7W8K0X5"/>
<dbReference type="RefSeq" id="WP_184138498.1">
    <property type="nucleotide sequence ID" value="NZ_JACHFL010000045.1"/>
</dbReference>
<evidence type="ECO:0000313" key="2">
    <source>
        <dbReference type="Proteomes" id="UP000552709"/>
    </source>
</evidence>
<dbReference type="Proteomes" id="UP000552709">
    <property type="component" value="Unassembled WGS sequence"/>
</dbReference>
<reference evidence="1 2" key="1">
    <citation type="submission" date="2020-08" db="EMBL/GenBank/DDBJ databases">
        <title>Genomic Encyclopedia of Type Strains, Phase IV (KMG-IV): sequencing the most valuable type-strain genomes for metagenomic binning, comparative biology and taxonomic classification.</title>
        <authorList>
            <person name="Goeker M."/>
        </authorList>
    </citation>
    <scope>NUCLEOTIDE SEQUENCE [LARGE SCALE GENOMIC DNA]</scope>
    <source>
        <strain evidence="1 2">DSM 27939</strain>
    </source>
</reference>
<sequence>MATEELYESTMQALRGKRLKAVRYYELEGQMDTWCTWPGFDTLRHGLDLLLESGQAYLVTWGQTFFQYDLDVRPGALVDELRAATFTNVSHESRWTPLVGQVITDVTVFLCSGKT</sequence>
<name>A0A7W8K0X5_9DEIO</name>
<comment type="caution">
    <text evidence="1">The sequence shown here is derived from an EMBL/GenBank/DDBJ whole genome shotgun (WGS) entry which is preliminary data.</text>
</comment>
<organism evidence="1 2">
    <name type="scientific">Deinococcus humi</name>
    <dbReference type="NCBI Taxonomy" id="662880"/>
    <lineage>
        <taxon>Bacteria</taxon>
        <taxon>Thermotogati</taxon>
        <taxon>Deinococcota</taxon>
        <taxon>Deinococci</taxon>
        <taxon>Deinococcales</taxon>
        <taxon>Deinococcaceae</taxon>
        <taxon>Deinococcus</taxon>
    </lineage>
</organism>
<accession>A0A7W8K0X5</accession>
<dbReference type="EMBL" id="JACHFL010000045">
    <property type="protein sequence ID" value="MBB5366458.1"/>
    <property type="molecule type" value="Genomic_DNA"/>
</dbReference>
<keyword evidence="2" id="KW-1185">Reference proteome</keyword>
<proteinExistence type="predicted"/>
<protein>
    <submittedName>
        <fullName evidence="1">Uncharacterized protein</fullName>
    </submittedName>
</protein>
<gene>
    <name evidence="1" type="ORF">HNQ08_005587</name>
</gene>